<protein>
    <submittedName>
        <fullName evidence="1">Uncharacterized protein</fullName>
    </submittedName>
</protein>
<comment type="caution">
    <text evidence="1">The sequence shown here is derived from an EMBL/GenBank/DDBJ whole genome shotgun (WGS) entry which is preliminary data.</text>
</comment>
<gene>
    <name evidence="1" type="ORF">J5N97_008645</name>
</gene>
<dbReference type="EMBL" id="JAGGNH010000002">
    <property type="protein sequence ID" value="KAJ0980390.1"/>
    <property type="molecule type" value="Genomic_DNA"/>
</dbReference>
<name>A0A9D5CV55_9LILI</name>
<dbReference type="PANTHER" id="PTHR36398">
    <property type="entry name" value="PLASMA MEMBRANE FUSION PROTEIN"/>
    <property type="match status" value="1"/>
</dbReference>
<proteinExistence type="predicted"/>
<accession>A0A9D5CV55</accession>
<organism evidence="1 2">
    <name type="scientific">Dioscorea zingiberensis</name>
    <dbReference type="NCBI Taxonomy" id="325984"/>
    <lineage>
        <taxon>Eukaryota</taxon>
        <taxon>Viridiplantae</taxon>
        <taxon>Streptophyta</taxon>
        <taxon>Embryophyta</taxon>
        <taxon>Tracheophyta</taxon>
        <taxon>Spermatophyta</taxon>
        <taxon>Magnoliopsida</taxon>
        <taxon>Liliopsida</taxon>
        <taxon>Dioscoreales</taxon>
        <taxon>Dioscoreaceae</taxon>
        <taxon>Dioscorea</taxon>
    </lineage>
</organism>
<reference evidence="1" key="2">
    <citation type="journal article" date="2022" name="Hortic Res">
        <title>The genome of Dioscorea zingiberensis sheds light on the biosynthesis, origin and evolution of the medicinally important diosgenin saponins.</title>
        <authorList>
            <person name="Li Y."/>
            <person name="Tan C."/>
            <person name="Li Z."/>
            <person name="Guo J."/>
            <person name="Li S."/>
            <person name="Chen X."/>
            <person name="Wang C."/>
            <person name="Dai X."/>
            <person name="Yang H."/>
            <person name="Song W."/>
            <person name="Hou L."/>
            <person name="Xu J."/>
            <person name="Tong Z."/>
            <person name="Xu A."/>
            <person name="Yuan X."/>
            <person name="Wang W."/>
            <person name="Yang Q."/>
            <person name="Chen L."/>
            <person name="Sun Z."/>
            <person name="Wang K."/>
            <person name="Pan B."/>
            <person name="Chen J."/>
            <person name="Bao Y."/>
            <person name="Liu F."/>
            <person name="Qi X."/>
            <person name="Gang D.R."/>
            <person name="Wen J."/>
            <person name="Li J."/>
        </authorList>
    </citation>
    <scope>NUCLEOTIDE SEQUENCE</scope>
    <source>
        <strain evidence="1">Dzin_1.0</strain>
    </source>
</reference>
<dbReference type="GO" id="GO:0009507">
    <property type="term" value="C:chloroplast"/>
    <property type="evidence" value="ECO:0007669"/>
    <property type="project" value="TreeGrafter"/>
</dbReference>
<evidence type="ECO:0000313" key="2">
    <source>
        <dbReference type="Proteomes" id="UP001085076"/>
    </source>
</evidence>
<keyword evidence="2" id="KW-1185">Reference proteome</keyword>
<sequence length="228" mass="24642">MVSSAAVVGCWGGATRCSAAPPAPRLPSPPHPETIPILSRTPRRAALLLLFSIPVPSAAAAPALSFGISGPKEWLKEQKRKAAKFVLAPIEASRQSIRNAYDMLELDLGTPMDYQGEVRRLLNSASRDCVPQDRSSLVAFQASTGVEVCTFRLILKNASSLLDDEDPVKLEAEAKLGDLIRSFSSIGSVIDNSDFQLIDDRQKVKDGLMDTIYSLNKFEQGIKDCLGA</sequence>
<dbReference type="PANTHER" id="PTHR36398:SF1">
    <property type="entry name" value="PLASMA MEMBRANE FUSION PROTEIN"/>
    <property type="match status" value="1"/>
</dbReference>
<evidence type="ECO:0000313" key="1">
    <source>
        <dbReference type="EMBL" id="KAJ0980390.1"/>
    </source>
</evidence>
<reference evidence="1" key="1">
    <citation type="submission" date="2021-03" db="EMBL/GenBank/DDBJ databases">
        <authorList>
            <person name="Li Z."/>
            <person name="Yang C."/>
        </authorList>
    </citation>
    <scope>NUCLEOTIDE SEQUENCE</scope>
    <source>
        <strain evidence="1">Dzin_1.0</strain>
        <tissue evidence="1">Leaf</tissue>
    </source>
</reference>
<dbReference type="Proteomes" id="UP001085076">
    <property type="component" value="Miscellaneous, Linkage group lg02"/>
</dbReference>
<dbReference type="OrthoDB" id="1895912at2759"/>
<dbReference type="AlphaFoldDB" id="A0A9D5CV55"/>